<feature type="domain" description="Rhodanese" evidence="2">
    <location>
        <begin position="117"/>
        <end position="174"/>
    </location>
</feature>
<dbReference type="EMBL" id="JAAHBT010000214">
    <property type="protein sequence ID" value="NES11178.1"/>
    <property type="molecule type" value="Genomic_DNA"/>
</dbReference>
<keyword evidence="1" id="KW-0732">Signal</keyword>
<dbReference type="Proteomes" id="UP000471751">
    <property type="component" value="Unassembled WGS sequence"/>
</dbReference>
<name>A0A6I5RV10_9PSED</name>
<keyword evidence="4" id="KW-1185">Reference proteome</keyword>
<dbReference type="InterPro" id="IPR022376">
    <property type="entry name" value="PQQ_CXXCW"/>
</dbReference>
<evidence type="ECO:0000313" key="4">
    <source>
        <dbReference type="Proteomes" id="UP000471751"/>
    </source>
</evidence>
<dbReference type="Gene3D" id="3.40.250.10">
    <property type="entry name" value="Rhodanese-like domain"/>
    <property type="match status" value="1"/>
</dbReference>
<feature type="signal peptide" evidence="1">
    <location>
        <begin position="1"/>
        <end position="23"/>
    </location>
</feature>
<sequence length="181" mass="20311">MLRAMSALVCLTLSAIVTPPVLADTPLFSGDGYRIALYRSPTPAHVEPAQTLDTAQLQQLLQNTPAPVLIDVYRRTWLHGRFIDTEAHANLPGSHWLANTGDGELSADWAAYFQKHLQRLSADDRQRPLVFYCRSDCWLSWNAVKRAARLGYTRLYWYRDGIDAWEAAGLPLSAATPEVFP</sequence>
<organism evidence="3 4">
    <name type="scientific">Pseudomonas laurentiana</name>
    <dbReference type="NCBI Taxonomy" id="2364649"/>
    <lineage>
        <taxon>Bacteria</taxon>
        <taxon>Pseudomonadati</taxon>
        <taxon>Pseudomonadota</taxon>
        <taxon>Gammaproteobacteria</taxon>
        <taxon>Pseudomonadales</taxon>
        <taxon>Pseudomonadaceae</taxon>
        <taxon>Pseudomonas</taxon>
    </lineage>
</organism>
<accession>A0A6I5RV10</accession>
<reference evidence="3 4" key="1">
    <citation type="submission" date="2020-02" db="EMBL/GenBank/DDBJ databases">
        <title>Broccoli isolated Pseudomonas sp.</title>
        <authorList>
            <person name="Fujikawa T."/>
            <person name="Sawada H."/>
        </authorList>
    </citation>
    <scope>NUCLEOTIDE SEQUENCE [LARGE SCALE GENOMIC DNA]</scope>
    <source>
        <strain evidence="3 4">JCM 32154</strain>
    </source>
</reference>
<evidence type="ECO:0000256" key="1">
    <source>
        <dbReference type="SAM" id="SignalP"/>
    </source>
</evidence>
<gene>
    <name evidence="3" type="ORF">G3O07_17815</name>
</gene>
<dbReference type="AlphaFoldDB" id="A0A6I5RV10"/>
<dbReference type="Pfam" id="PF00581">
    <property type="entry name" value="Rhodanese"/>
    <property type="match status" value="1"/>
</dbReference>
<comment type="caution">
    <text evidence="3">The sequence shown here is derived from an EMBL/GenBank/DDBJ whole genome shotgun (WGS) entry which is preliminary data.</text>
</comment>
<dbReference type="SUPFAM" id="SSF52821">
    <property type="entry name" value="Rhodanese/Cell cycle control phosphatase"/>
    <property type="match status" value="1"/>
</dbReference>
<dbReference type="RefSeq" id="WP_163938498.1">
    <property type="nucleotide sequence ID" value="NZ_BMQU01000002.1"/>
</dbReference>
<dbReference type="NCBIfam" id="TIGR03865">
    <property type="entry name" value="PQQ_CXXCW"/>
    <property type="match status" value="1"/>
</dbReference>
<proteinExistence type="predicted"/>
<dbReference type="PROSITE" id="PS50206">
    <property type="entry name" value="RHODANESE_3"/>
    <property type="match status" value="1"/>
</dbReference>
<protein>
    <submittedName>
        <fullName evidence="3">PQQ-dependent catabolism-associated CXXCW motif protein</fullName>
    </submittedName>
</protein>
<feature type="chain" id="PRO_5026070239" evidence="1">
    <location>
        <begin position="24"/>
        <end position="181"/>
    </location>
</feature>
<evidence type="ECO:0000313" key="3">
    <source>
        <dbReference type="EMBL" id="NES11178.1"/>
    </source>
</evidence>
<dbReference type="InterPro" id="IPR036873">
    <property type="entry name" value="Rhodanese-like_dom_sf"/>
</dbReference>
<evidence type="ECO:0000259" key="2">
    <source>
        <dbReference type="PROSITE" id="PS50206"/>
    </source>
</evidence>
<dbReference type="InterPro" id="IPR001763">
    <property type="entry name" value="Rhodanese-like_dom"/>
</dbReference>
<dbReference type="CDD" id="cd00158">
    <property type="entry name" value="RHOD"/>
    <property type="match status" value="1"/>
</dbReference>